<sequence length="84" mass="9890">MLRSYCHRNVGGIYSQMYEIRLLSLDGYYIQQLTVKDKQLTHLELRRELKIALLRIGAREDGPHCLNQDQKLAGVYRRGWVITL</sequence>
<keyword evidence="2" id="KW-1185">Reference proteome</keyword>
<dbReference type="EMBL" id="BGPR01000018">
    <property type="protein sequence ID" value="GBL79104.1"/>
    <property type="molecule type" value="Genomic_DNA"/>
</dbReference>
<dbReference type="AlphaFoldDB" id="A0A4Y2AJI0"/>
<evidence type="ECO:0000313" key="1">
    <source>
        <dbReference type="EMBL" id="GBL79104.1"/>
    </source>
</evidence>
<gene>
    <name evidence="1" type="ORF">AVEN_92358_1</name>
</gene>
<evidence type="ECO:0000313" key="2">
    <source>
        <dbReference type="Proteomes" id="UP000499080"/>
    </source>
</evidence>
<proteinExistence type="predicted"/>
<protein>
    <submittedName>
        <fullName evidence="1">Uncharacterized protein</fullName>
    </submittedName>
</protein>
<organism evidence="1 2">
    <name type="scientific">Araneus ventricosus</name>
    <name type="common">Orbweaver spider</name>
    <name type="synonym">Epeira ventricosa</name>
    <dbReference type="NCBI Taxonomy" id="182803"/>
    <lineage>
        <taxon>Eukaryota</taxon>
        <taxon>Metazoa</taxon>
        <taxon>Ecdysozoa</taxon>
        <taxon>Arthropoda</taxon>
        <taxon>Chelicerata</taxon>
        <taxon>Arachnida</taxon>
        <taxon>Araneae</taxon>
        <taxon>Araneomorphae</taxon>
        <taxon>Entelegynae</taxon>
        <taxon>Araneoidea</taxon>
        <taxon>Araneidae</taxon>
        <taxon>Araneus</taxon>
    </lineage>
</organism>
<accession>A0A4Y2AJI0</accession>
<name>A0A4Y2AJI0_ARAVE</name>
<comment type="caution">
    <text evidence="1">The sequence shown here is derived from an EMBL/GenBank/DDBJ whole genome shotgun (WGS) entry which is preliminary data.</text>
</comment>
<reference evidence="1 2" key="1">
    <citation type="journal article" date="2019" name="Sci. Rep.">
        <title>Orb-weaving spider Araneus ventricosus genome elucidates the spidroin gene catalogue.</title>
        <authorList>
            <person name="Kono N."/>
            <person name="Nakamura H."/>
            <person name="Ohtoshi R."/>
            <person name="Moran D.A.P."/>
            <person name="Shinohara A."/>
            <person name="Yoshida Y."/>
            <person name="Fujiwara M."/>
            <person name="Mori M."/>
            <person name="Tomita M."/>
            <person name="Arakawa K."/>
        </authorList>
    </citation>
    <scope>NUCLEOTIDE SEQUENCE [LARGE SCALE GENOMIC DNA]</scope>
</reference>
<dbReference type="Proteomes" id="UP000499080">
    <property type="component" value="Unassembled WGS sequence"/>
</dbReference>